<dbReference type="GO" id="GO:0002151">
    <property type="term" value="F:G-quadruplex RNA binding"/>
    <property type="evidence" value="ECO:0007669"/>
    <property type="project" value="TreeGrafter"/>
</dbReference>
<dbReference type="PANTHER" id="PTHR18934">
    <property type="entry name" value="ATP-DEPENDENT RNA HELICASE"/>
    <property type="match status" value="1"/>
</dbReference>
<evidence type="ECO:0000256" key="4">
    <source>
        <dbReference type="ARBA" id="ARBA00022806"/>
    </source>
</evidence>
<evidence type="ECO:0000313" key="10">
    <source>
        <dbReference type="Proteomes" id="UP001458880"/>
    </source>
</evidence>
<sequence>MKRHPPHLKGREIGLYFAKKNKQKRLDELKNPKPLGTILLSESKREQISKLIEANKDAPALYIDDLQFKRKFSNIVAGKNYNLYYEQFLESKRDLKYGLMLKKRAKLPAFEMKDEIVNLIENNQICVISGETGCGKTTQVAQFILDEYLTKQKGSVCRIVCTQPRRISAISIAMRVAEERAEKLGTTIGYQIRLEIGYQIRLEKELPRTKGCITFCTTGVILKQMESDPSLDGISHLILDEIHERDIMSDFIISLMKTVITKRKDLKLILMSATLNSDKFSKYYNNCPMLEIPGFTYHVEEYYLEDAIKHTSFEFSLPFNKFREKQGHRFHVSKRNLDKRHSEYMRQFGPYLRQLRYDKKYSANVIQQLENPNCEELSYDLILELIIYICHKMKEAGAILVFLPGYSEISQLHNLMQFHQRFHYQDYLVLPLHSQMPTVDQKQIFNPPPPGIKHCGKHKMKKYCPETNNQTLLPEWVTLANAKQRKGRAGRVKPGICYHLYHRGRAQVLDSYPLPEVLRTRLEDVILMIKLLQLGPAMEFLLTLLDKPSEKTVEVSLELLKRMNALDEYENLTPLGYHLAKLPVHPQIGKMLLLGSIFSCLDPILSIAASCLDPILSIAASLDYKDAFQLPLGKTEAAELKKDELANDCKSDHLLSHIALTHFEECTSQAEAKSFCWEYFLSYYTLVLQQNMKKQFMLYLREMNFVSDADPKARDVNRNSDNLSLVKAIICAALYPNVIINKMKNLRNFLYTPDYKRVQLHKKSVLVNEGVYESPFLVYFLRLKSSSDYIHDATMVHPLPLIFFGDQYAQHNDNGVTSISVNRCLKFKCSEATMTLISDLKKQMDWFLEYKISNPGLVDWTADTPDVKVLIAVMELITNEDTGEIDLSAYDDFDDNSV</sequence>
<dbReference type="GO" id="GO:0016787">
    <property type="term" value="F:hydrolase activity"/>
    <property type="evidence" value="ECO:0007669"/>
    <property type="project" value="UniProtKB-KW"/>
</dbReference>
<feature type="domain" description="Helicase ATP-binding" evidence="8">
    <location>
        <begin position="117"/>
        <end position="293"/>
    </location>
</feature>
<dbReference type="InterPro" id="IPR007502">
    <property type="entry name" value="Helicase-assoc_dom"/>
</dbReference>
<dbReference type="GO" id="GO:0005737">
    <property type="term" value="C:cytoplasm"/>
    <property type="evidence" value="ECO:0007669"/>
    <property type="project" value="TreeGrafter"/>
</dbReference>
<dbReference type="SMART" id="SM00847">
    <property type="entry name" value="HA2"/>
    <property type="match status" value="1"/>
</dbReference>
<dbReference type="GO" id="GO:0005634">
    <property type="term" value="C:nucleus"/>
    <property type="evidence" value="ECO:0007669"/>
    <property type="project" value="TreeGrafter"/>
</dbReference>
<evidence type="ECO:0000256" key="7">
    <source>
        <dbReference type="ARBA" id="ARBA00047984"/>
    </source>
</evidence>
<dbReference type="InterPro" id="IPR011545">
    <property type="entry name" value="DEAD/DEAH_box_helicase_dom"/>
</dbReference>
<dbReference type="PROSITE" id="PS51192">
    <property type="entry name" value="HELICASE_ATP_BIND_1"/>
    <property type="match status" value="1"/>
</dbReference>
<dbReference type="InterPro" id="IPR011709">
    <property type="entry name" value="DEAD-box_helicase_OB_fold"/>
</dbReference>
<keyword evidence="5" id="KW-0067">ATP-binding</keyword>
<keyword evidence="2" id="KW-0547">Nucleotide-binding</keyword>
<dbReference type="GO" id="GO:0003724">
    <property type="term" value="F:RNA helicase activity"/>
    <property type="evidence" value="ECO:0007669"/>
    <property type="project" value="UniProtKB-EC"/>
</dbReference>
<accession>A0AAW1JEX9</accession>
<evidence type="ECO:0000259" key="8">
    <source>
        <dbReference type="PROSITE" id="PS51192"/>
    </source>
</evidence>
<dbReference type="InterPro" id="IPR027417">
    <property type="entry name" value="P-loop_NTPase"/>
</dbReference>
<dbReference type="Proteomes" id="UP001458880">
    <property type="component" value="Unassembled WGS sequence"/>
</dbReference>
<dbReference type="EMBL" id="JASPKY010000404">
    <property type="protein sequence ID" value="KAK9701939.1"/>
    <property type="molecule type" value="Genomic_DNA"/>
</dbReference>
<dbReference type="SMART" id="SM00487">
    <property type="entry name" value="DEXDc"/>
    <property type="match status" value="1"/>
</dbReference>
<dbReference type="Pfam" id="PF07717">
    <property type="entry name" value="OB_NTP_bind"/>
    <property type="match status" value="1"/>
</dbReference>
<keyword evidence="4 9" id="KW-0347">Helicase</keyword>
<dbReference type="CDD" id="cd18791">
    <property type="entry name" value="SF2_C_RHA"/>
    <property type="match status" value="1"/>
</dbReference>
<dbReference type="GO" id="GO:0005524">
    <property type="term" value="F:ATP binding"/>
    <property type="evidence" value="ECO:0007669"/>
    <property type="project" value="UniProtKB-KW"/>
</dbReference>
<gene>
    <name evidence="9" type="ORF">QE152_g30264</name>
</gene>
<dbReference type="SUPFAM" id="SSF52540">
    <property type="entry name" value="P-loop containing nucleoside triphosphate hydrolases"/>
    <property type="match status" value="1"/>
</dbReference>
<dbReference type="PROSITE" id="PS00690">
    <property type="entry name" value="DEAH_ATP_HELICASE"/>
    <property type="match status" value="1"/>
</dbReference>
<keyword evidence="10" id="KW-1185">Reference proteome</keyword>
<dbReference type="EC" id="3.6.4.13" evidence="1"/>
<dbReference type="PANTHER" id="PTHR18934:SF237">
    <property type="entry name" value="ATP-DEPENDENT DNA_RNA HELICASE DHX36"/>
    <property type="match status" value="1"/>
</dbReference>
<dbReference type="Gene3D" id="1.20.120.1080">
    <property type="match status" value="1"/>
</dbReference>
<dbReference type="Pfam" id="PF04408">
    <property type="entry name" value="WHD_HA2"/>
    <property type="match status" value="1"/>
</dbReference>
<evidence type="ECO:0000256" key="3">
    <source>
        <dbReference type="ARBA" id="ARBA00022801"/>
    </source>
</evidence>
<comment type="caution">
    <text evidence="9">The sequence shown here is derived from an EMBL/GenBank/DDBJ whole genome shotgun (WGS) entry which is preliminary data.</text>
</comment>
<dbReference type="Pfam" id="PF00270">
    <property type="entry name" value="DEAD"/>
    <property type="match status" value="1"/>
</dbReference>
<dbReference type="GO" id="GO:0051880">
    <property type="term" value="F:G-quadruplex DNA binding"/>
    <property type="evidence" value="ECO:0007669"/>
    <property type="project" value="TreeGrafter"/>
</dbReference>
<name>A0AAW1JEX9_POPJA</name>
<evidence type="ECO:0000313" key="9">
    <source>
        <dbReference type="EMBL" id="KAK9701939.1"/>
    </source>
</evidence>
<proteinExistence type="predicted"/>
<dbReference type="InterPro" id="IPR048333">
    <property type="entry name" value="HA2_WH"/>
</dbReference>
<organism evidence="9 10">
    <name type="scientific">Popillia japonica</name>
    <name type="common">Japanese beetle</name>
    <dbReference type="NCBI Taxonomy" id="7064"/>
    <lineage>
        <taxon>Eukaryota</taxon>
        <taxon>Metazoa</taxon>
        <taxon>Ecdysozoa</taxon>
        <taxon>Arthropoda</taxon>
        <taxon>Hexapoda</taxon>
        <taxon>Insecta</taxon>
        <taxon>Pterygota</taxon>
        <taxon>Neoptera</taxon>
        <taxon>Endopterygota</taxon>
        <taxon>Coleoptera</taxon>
        <taxon>Polyphaga</taxon>
        <taxon>Scarabaeiformia</taxon>
        <taxon>Scarabaeidae</taxon>
        <taxon>Rutelinae</taxon>
        <taxon>Popillia</taxon>
    </lineage>
</organism>
<dbReference type="FunFam" id="3.40.50.300:FF:000500">
    <property type="entry name" value="ATP-dependent RNA helicase DHX29"/>
    <property type="match status" value="1"/>
</dbReference>
<protein>
    <recommendedName>
        <fullName evidence="1">RNA helicase</fullName>
        <ecNumber evidence="1">3.6.4.13</ecNumber>
    </recommendedName>
</protein>
<evidence type="ECO:0000256" key="1">
    <source>
        <dbReference type="ARBA" id="ARBA00012552"/>
    </source>
</evidence>
<keyword evidence="3" id="KW-0378">Hydrolase</keyword>
<dbReference type="InterPro" id="IPR014001">
    <property type="entry name" value="Helicase_ATP-bd"/>
</dbReference>
<comment type="catalytic activity">
    <reaction evidence="7">
        <text>ATP + H2O = ADP + phosphate + H(+)</text>
        <dbReference type="Rhea" id="RHEA:13065"/>
        <dbReference type="ChEBI" id="CHEBI:15377"/>
        <dbReference type="ChEBI" id="CHEBI:15378"/>
        <dbReference type="ChEBI" id="CHEBI:30616"/>
        <dbReference type="ChEBI" id="CHEBI:43474"/>
        <dbReference type="ChEBI" id="CHEBI:456216"/>
        <dbReference type="EC" id="3.6.4.13"/>
    </reaction>
</comment>
<evidence type="ECO:0000256" key="2">
    <source>
        <dbReference type="ARBA" id="ARBA00022741"/>
    </source>
</evidence>
<reference evidence="9 10" key="1">
    <citation type="journal article" date="2024" name="BMC Genomics">
        <title>De novo assembly and annotation of Popillia japonica's genome with initial clues to its potential as an invasive pest.</title>
        <authorList>
            <person name="Cucini C."/>
            <person name="Boschi S."/>
            <person name="Funari R."/>
            <person name="Cardaioli E."/>
            <person name="Iannotti N."/>
            <person name="Marturano G."/>
            <person name="Paoli F."/>
            <person name="Bruttini M."/>
            <person name="Carapelli A."/>
            <person name="Frati F."/>
            <person name="Nardi F."/>
        </authorList>
    </citation>
    <scope>NUCLEOTIDE SEQUENCE [LARGE SCALE GENOMIC DNA]</scope>
    <source>
        <strain evidence="9">DMR45628</strain>
    </source>
</reference>
<keyword evidence="6" id="KW-0694">RNA-binding</keyword>
<dbReference type="GO" id="GO:0003678">
    <property type="term" value="F:DNA helicase activity"/>
    <property type="evidence" value="ECO:0007669"/>
    <property type="project" value="TreeGrafter"/>
</dbReference>
<dbReference type="InterPro" id="IPR002464">
    <property type="entry name" value="DNA/RNA_helicase_DEAH_CS"/>
</dbReference>
<dbReference type="AlphaFoldDB" id="A0AAW1JEX9"/>
<evidence type="ECO:0000256" key="6">
    <source>
        <dbReference type="ARBA" id="ARBA00022884"/>
    </source>
</evidence>
<evidence type="ECO:0000256" key="5">
    <source>
        <dbReference type="ARBA" id="ARBA00022840"/>
    </source>
</evidence>
<dbReference type="Gene3D" id="3.40.50.300">
    <property type="entry name" value="P-loop containing nucleotide triphosphate hydrolases"/>
    <property type="match status" value="3"/>
</dbReference>